<accession>A0A6N8SDR9</accession>
<dbReference type="InterPro" id="IPR036691">
    <property type="entry name" value="Endo/exonu/phosph_ase_sf"/>
</dbReference>
<dbReference type="InterPro" id="IPR005135">
    <property type="entry name" value="Endo/exonuclease/phosphatase"/>
</dbReference>
<sequence length="330" mass="36104">MIRSTVDRLPAPSLEERATIAGLEKSIAAHDAHMADLACMNAVEVGGRAERAEPLPFPFTVAAWNLERCLFPLQSAEHLGATGAEIVLLSEMDDGMARTRQRHTTAEVADELGMAYLYGVEFIELGLGSETELEFCKDRFNRRGLHGNGLMSTVPLHEPFLLRLAGERLWFMGEVDQPRLGERMAIGAVINTESGPLVLASTHFESATTAAYRERQMVGLMDALDAAFPGRPLIIGGDLNTGNHADGDFEAEGLFARAAERGFTRHGGPLDTMTTRPSLITRWPERAMKLDWFLTRGLAVSETRIVSSLCPSGRPLSDHDLITCRIDGFA</sequence>
<keyword evidence="2" id="KW-0378">Hydrolase</keyword>
<reference evidence="2 3" key="1">
    <citation type="submission" date="2019-12" db="EMBL/GenBank/DDBJ databases">
        <title>Shinella kummerowiae sp. nov., a symbiotic bacterium isolated from root nodules of the herbal legume Kummerowia stipulacea.</title>
        <authorList>
            <person name="Gao J."/>
        </authorList>
    </citation>
    <scope>NUCLEOTIDE SEQUENCE [LARGE SCALE GENOMIC DNA]</scope>
    <source>
        <strain evidence="2 3">CCBAU 25048</strain>
    </source>
</reference>
<protein>
    <submittedName>
        <fullName evidence="2">Endonuclease</fullName>
    </submittedName>
</protein>
<name>A0A6N8SDR9_9HYPH</name>
<feature type="domain" description="Endonuclease/exonuclease/phosphatase" evidence="1">
    <location>
        <begin position="64"/>
        <end position="319"/>
    </location>
</feature>
<dbReference type="SUPFAM" id="SSF56219">
    <property type="entry name" value="DNase I-like"/>
    <property type="match status" value="1"/>
</dbReference>
<evidence type="ECO:0000259" key="1">
    <source>
        <dbReference type="Pfam" id="PF03372"/>
    </source>
</evidence>
<evidence type="ECO:0000313" key="3">
    <source>
        <dbReference type="Proteomes" id="UP000435802"/>
    </source>
</evidence>
<gene>
    <name evidence="2" type="ORF">GR138_06595</name>
</gene>
<keyword evidence="2" id="KW-0540">Nuclease</keyword>
<comment type="caution">
    <text evidence="2">The sequence shown here is derived from an EMBL/GenBank/DDBJ whole genome shotgun (WGS) entry which is preliminary data.</text>
</comment>
<keyword evidence="2" id="KW-0255">Endonuclease</keyword>
<dbReference type="Gene3D" id="3.60.10.10">
    <property type="entry name" value="Endonuclease/exonuclease/phosphatase"/>
    <property type="match status" value="1"/>
</dbReference>
<dbReference type="GO" id="GO:0004519">
    <property type="term" value="F:endonuclease activity"/>
    <property type="evidence" value="ECO:0007669"/>
    <property type="project" value="UniProtKB-KW"/>
</dbReference>
<dbReference type="Proteomes" id="UP000435802">
    <property type="component" value="Unassembled WGS sequence"/>
</dbReference>
<dbReference type="EMBL" id="WUMK01000002">
    <property type="protein sequence ID" value="MXN44850.1"/>
    <property type="molecule type" value="Genomic_DNA"/>
</dbReference>
<evidence type="ECO:0000313" key="2">
    <source>
        <dbReference type="EMBL" id="MXN44850.1"/>
    </source>
</evidence>
<dbReference type="AlphaFoldDB" id="A0A6N8SDR9"/>
<dbReference type="OrthoDB" id="8047712at2"/>
<organism evidence="2 3">
    <name type="scientific">Shinella kummerowiae</name>
    <dbReference type="NCBI Taxonomy" id="417745"/>
    <lineage>
        <taxon>Bacteria</taxon>
        <taxon>Pseudomonadati</taxon>
        <taxon>Pseudomonadota</taxon>
        <taxon>Alphaproteobacteria</taxon>
        <taxon>Hyphomicrobiales</taxon>
        <taxon>Rhizobiaceae</taxon>
        <taxon>Shinella</taxon>
    </lineage>
</organism>
<keyword evidence="3" id="KW-1185">Reference proteome</keyword>
<dbReference type="Pfam" id="PF03372">
    <property type="entry name" value="Exo_endo_phos"/>
    <property type="match status" value="1"/>
</dbReference>
<dbReference type="RefSeq" id="WP_160857809.1">
    <property type="nucleotide sequence ID" value="NZ_WUMK01000002.1"/>
</dbReference>
<proteinExistence type="predicted"/>